<evidence type="ECO:0000313" key="3">
    <source>
        <dbReference type="EMBL" id="HEB96459.1"/>
    </source>
</evidence>
<sequence length="219" mass="24782">MPFGRWVEPPCRDPYREEAGSRRPDRDPVVTEGEMLYGEIEHERVARQLASADLEPSASEVHGVLCGLLCAGRQDALELWFAELFEGSDEDDELVTECRRLLSLLHGETREAIEGPGLGFQPLLPDDERPIRERAEAVRDWSQGFLYGIGLAGISPERELSEHTREALQDFSDITRMETEGLSDGDEEDEDDLMQVTEFLWVAAMMVYDDLVHDETARS</sequence>
<comment type="similarity">
    <text evidence="1">Belongs to the UPF0149 family.</text>
</comment>
<dbReference type="Proteomes" id="UP000886251">
    <property type="component" value="Unassembled WGS sequence"/>
</dbReference>
<dbReference type="AlphaFoldDB" id="A0A831RPT3"/>
<feature type="compositionally biased region" description="Basic and acidic residues" evidence="2">
    <location>
        <begin position="10"/>
        <end position="29"/>
    </location>
</feature>
<dbReference type="InterPro" id="IPR036255">
    <property type="entry name" value="YgfB-like_sf"/>
</dbReference>
<gene>
    <name evidence="3" type="ORF">ENI96_08510</name>
</gene>
<organism evidence="3">
    <name type="scientific">Sedimenticola thiotaurini</name>
    <dbReference type="NCBI Taxonomy" id="1543721"/>
    <lineage>
        <taxon>Bacteria</taxon>
        <taxon>Pseudomonadati</taxon>
        <taxon>Pseudomonadota</taxon>
        <taxon>Gammaproteobacteria</taxon>
        <taxon>Chromatiales</taxon>
        <taxon>Sedimenticolaceae</taxon>
        <taxon>Sedimenticola</taxon>
    </lineage>
</organism>
<dbReference type="Pfam" id="PF03695">
    <property type="entry name" value="UPF0149"/>
    <property type="match status" value="1"/>
</dbReference>
<dbReference type="PANTHER" id="PTHR37528:SF1">
    <property type="entry name" value="UPF0149 PROTEIN YGFB"/>
    <property type="match status" value="1"/>
</dbReference>
<dbReference type="EMBL" id="DRKP01000096">
    <property type="protein sequence ID" value="HEB96459.1"/>
    <property type="molecule type" value="Genomic_DNA"/>
</dbReference>
<feature type="region of interest" description="Disordered" evidence="2">
    <location>
        <begin position="1"/>
        <end position="29"/>
    </location>
</feature>
<protein>
    <submittedName>
        <fullName evidence="3">YecA family protein</fullName>
    </submittedName>
</protein>
<dbReference type="PANTHER" id="PTHR37528">
    <property type="entry name" value="UPF0149 PROTEIN YGFB"/>
    <property type="match status" value="1"/>
</dbReference>
<dbReference type="SUPFAM" id="SSF101327">
    <property type="entry name" value="YgfB-like"/>
    <property type="match status" value="1"/>
</dbReference>
<dbReference type="GO" id="GO:0005829">
    <property type="term" value="C:cytosol"/>
    <property type="evidence" value="ECO:0007669"/>
    <property type="project" value="TreeGrafter"/>
</dbReference>
<comment type="caution">
    <text evidence="3">The sequence shown here is derived from an EMBL/GenBank/DDBJ whole genome shotgun (WGS) entry which is preliminary data.</text>
</comment>
<dbReference type="InterPro" id="IPR011978">
    <property type="entry name" value="YgfB-like"/>
</dbReference>
<evidence type="ECO:0000256" key="2">
    <source>
        <dbReference type="SAM" id="MobiDB-lite"/>
    </source>
</evidence>
<proteinExistence type="inferred from homology"/>
<evidence type="ECO:0000256" key="1">
    <source>
        <dbReference type="ARBA" id="ARBA00038308"/>
    </source>
</evidence>
<dbReference type="Gene3D" id="1.20.120.740">
    <property type="entry name" value="YgfB uncharacterised protein family UPF0149, PF03695"/>
    <property type="match status" value="1"/>
</dbReference>
<reference evidence="3" key="1">
    <citation type="journal article" date="2020" name="mSystems">
        <title>Genome- and Community-Level Interaction Insights into Carbon Utilization and Element Cycling Functions of Hydrothermarchaeota in Hydrothermal Sediment.</title>
        <authorList>
            <person name="Zhou Z."/>
            <person name="Liu Y."/>
            <person name="Xu W."/>
            <person name="Pan J."/>
            <person name="Luo Z.H."/>
            <person name="Li M."/>
        </authorList>
    </citation>
    <scope>NUCLEOTIDE SEQUENCE [LARGE SCALE GENOMIC DNA]</scope>
    <source>
        <strain evidence="3">HyVt-443</strain>
    </source>
</reference>
<name>A0A831RPT3_9GAMM</name>
<accession>A0A831RPT3</accession>